<dbReference type="GO" id="GO:0005737">
    <property type="term" value="C:cytoplasm"/>
    <property type="evidence" value="ECO:0007669"/>
    <property type="project" value="TreeGrafter"/>
</dbReference>
<proteinExistence type="predicted"/>
<name>A0A9D1EE44_9FIRM</name>
<dbReference type="PANTHER" id="PTHR48100">
    <property type="entry name" value="BROAD-SPECIFICITY PHOSPHATASE YOR283W-RELATED"/>
    <property type="match status" value="1"/>
</dbReference>
<feature type="binding site" evidence="2">
    <location>
        <position position="60"/>
    </location>
    <ligand>
        <name>substrate</name>
    </ligand>
</feature>
<dbReference type="AlphaFoldDB" id="A0A9D1EE44"/>
<evidence type="ECO:0000256" key="1">
    <source>
        <dbReference type="PIRSR" id="PIRSR613078-1"/>
    </source>
</evidence>
<feature type="active site" description="Proton donor/acceptor" evidence="1">
    <location>
        <position position="82"/>
    </location>
</feature>
<dbReference type="SMART" id="SM00855">
    <property type="entry name" value="PGAM"/>
    <property type="match status" value="1"/>
</dbReference>
<dbReference type="Gene3D" id="3.40.50.1240">
    <property type="entry name" value="Phosphoglycerate mutase-like"/>
    <property type="match status" value="1"/>
</dbReference>
<dbReference type="GO" id="GO:0016791">
    <property type="term" value="F:phosphatase activity"/>
    <property type="evidence" value="ECO:0007669"/>
    <property type="project" value="TreeGrafter"/>
</dbReference>
<organism evidence="3 4">
    <name type="scientific">Candidatus Fimimorpha faecalis</name>
    <dbReference type="NCBI Taxonomy" id="2840824"/>
    <lineage>
        <taxon>Bacteria</taxon>
        <taxon>Bacillati</taxon>
        <taxon>Bacillota</taxon>
        <taxon>Clostridia</taxon>
        <taxon>Eubacteriales</taxon>
        <taxon>Candidatus Fimimorpha</taxon>
    </lineage>
</organism>
<dbReference type="InterPro" id="IPR050275">
    <property type="entry name" value="PGM_Phosphatase"/>
</dbReference>
<sequence>MQLFLIRHGMTKGNLEKRYIGCSDEVLCQEGIRQLEEKRDAGIYREIPSDAVVWCSPKKRCIQTAQILFGKREIKIEDRLRECEFGDWEGKNYMDLRNDPRYQKWIDSGGTISFPNGEEIQAFKERSVQACREILRWEQKEKNYVFVVHGGTIMAILEQFGYPQKGYYDYQCSNGEGYICVAEQDENNSPILRVQRRLQ</sequence>
<dbReference type="PANTHER" id="PTHR48100:SF1">
    <property type="entry name" value="HISTIDINE PHOSPHATASE FAMILY PROTEIN-RELATED"/>
    <property type="match status" value="1"/>
</dbReference>
<evidence type="ECO:0000313" key="4">
    <source>
        <dbReference type="Proteomes" id="UP000824201"/>
    </source>
</evidence>
<evidence type="ECO:0000256" key="2">
    <source>
        <dbReference type="PIRSR" id="PIRSR613078-2"/>
    </source>
</evidence>
<dbReference type="CDD" id="cd07067">
    <property type="entry name" value="HP_PGM_like"/>
    <property type="match status" value="1"/>
</dbReference>
<protein>
    <submittedName>
        <fullName evidence="3">Histidine phosphatase family protein</fullName>
    </submittedName>
</protein>
<dbReference type="InterPro" id="IPR029033">
    <property type="entry name" value="His_PPase_superfam"/>
</dbReference>
<reference evidence="3" key="2">
    <citation type="journal article" date="2021" name="PeerJ">
        <title>Extensive microbial diversity within the chicken gut microbiome revealed by metagenomics and culture.</title>
        <authorList>
            <person name="Gilroy R."/>
            <person name="Ravi A."/>
            <person name="Getino M."/>
            <person name="Pursley I."/>
            <person name="Horton D.L."/>
            <person name="Alikhan N.F."/>
            <person name="Baker D."/>
            <person name="Gharbi K."/>
            <person name="Hall N."/>
            <person name="Watson M."/>
            <person name="Adriaenssens E.M."/>
            <person name="Foster-Nyarko E."/>
            <person name="Jarju S."/>
            <person name="Secka A."/>
            <person name="Antonio M."/>
            <person name="Oren A."/>
            <person name="Chaudhuri R.R."/>
            <person name="La Ragione R."/>
            <person name="Hildebrand F."/>
            <person name="Pallen M.J."/>
        </authorList>
    </citation>
    <scope>NUCLEOTIDE SEQUENCE</scope>
    <source>
        <strain evidence="3">ChiW13-3771</strain>
    </source>
</reference>
<dbReference type="SUPFAM" id="SSF53254">
    <property type="entry name" value="Phosphoglycerate mutase-like"/>
    <property type="match status" value="1"/>
</dbReference>
<reference evidence="3" key="1">
    <citation type="submission" date="2020-10" db="EMBL/GenBank/DDBJ databases">
        <authorList>
            <person name="Gilroy R."/>
        </authorList>
    </citation>
    <scope>NUCLEOTIDE SEQUENCE</scope>
    <source>
        <strain evidence="3">ChiW13-3771</strain>
    </source>
</reference>
<comment type="caution">
    <text evidence="3">The sequence shown here is derived from an EMBL/GenBank/DDBJ whole genome shotgun (WGS) entry which is preliminary data.</text>
</comment>
<dbReference type="Proteomes" id="UP000824201">
    <property type="component" value="Unassembled WGS sequence"/>
</dbReference>
<feature type="binding site" evidence="2">
    <location>
        <begin position="7"/>
        <end position="14"/>
    </location>
    <ligand>
        <name>substrate</name>
    </ligand>
</feature>
<evidence type="ECO:0000313" key="3">
    <source>
        <dbReference type="EMBL" id="HIR88609.1"/>
    </source>
</evidence>
<feature type="active site" description="Tele-phosphohistidine intermediate" evidence="1">
    <location>
        <position position="8"/>
    </location>
</feature>
<gene>
    <name evidence="3" type="ORF">IAC96_06610</name>
</gene>
<dbReference type="EMBL" id="DVHN01000072">
    <property type="protein sequence ID" value="HIR88609.1"/>
    <property type="molecule type" value="Genomic_DNA"/>
</dbReference>
<dbReference type="Pfam" id="PF00300">
    <property type="entry name" value="His_Phos_1"/>
    <property type="match status" value="1"/>
</dbReference>
<accession>A0A9D1EE44</accession>
<dbReference type="InterPro" id="IPR013078">
    <property type="entry name" value="His_Pase_superF_clade-1"/>
</dbReference>